<name>A0ABP4SJG3_9ACTN</name>
<keyword evidence="2" id="KW-1185">Reference proteome</keyword>
<evidence type="ECO:0000313" key="2">
    <source>
        <dbReference type="Proteomes" id="UP001500280"/>
    </source>
</evidence>
<sequence>MREPGIRSREMNDIWISCRTAPDTAGWLICNVSASSAAVIVPFGLTSIRPITRADIVGTPLLAITPAKRSTY</sequence>
<comment type="caution">
    <text evidence="1">The sequence shown here is derived from an EMBL/GenBank/DDBJ whole genome shotgun (WGS) entry which is preliminary data.</text>
</comment>
<organism evidence="1 2">
    <name type="scientific">Kribbella yunnanensis</name>
    <dbReference type="NCBI Taxonomy" id="190194"/>
    <lineage>
        <taxon>Bacteria</taxon>
        <taxon>Bacillati</taxon>
        <taxon>Actinomycetota</taxon>
        <taxon>Actinomycetes</taxon>
        <taxon>Propionibacteriales</taxon>
        <taxon>Kribbellaceae</taxon>
        <taxon>Kribbella</taxon>
    </lineage>
</organism>
<evidence type="ECO:0000313" key="1">
    <source>
        <dbReference type="EMBL" id="GAA1672806.1"/>
    </source>
</evidence>
<dbReference type="EMBL" id="BAAANF010000004">
    <property type="protein sequence ID" value="GAA1672806.1"/>
    <property type="molecule type" value="Genomic_DNA"/>
</dbReference>
<proteinExistence type="predicted"/>
<gene>
    <name evidence="1" type="ORF">GCM10009745_14600</name>
</gene>
<protein>
    <submittedName>
        <fullName evidence="1">Uncharacterized protein</fullName>
    </submittedName>
</protein>
<dbReference type="Proteomes" id="UP001500280">
    <property type="component" value="Unassembled WGS sequence"/>
</dbReference>
<reference evidence="2" key="1">
    <citation type="journal article" date="2019" name="Int. J. Syst. Evol. Microbiol.">
        <title>The Global Catalogue of Microorganisms (GCM) 10K type strain sequencing project: providing services to taxonomists for standard genome sequencing and annotation.</title>
        <authorList>
            <consortium name="The Broad Institute Genomics Platform"/>
            <consortium name="The Broad Institute Genome Sequencing Center for Infectious Disease"/>
            <person name="Wu L."/>
            <person name="Ma J."/>
        </authorList>
    </citation>
    <scope>NUCLEOTIDE SEQUENCE [LARGE SCALE GENOMIC DNA]</scope>
    <source>
        <strain evidence="2">JCM 14307</strain>
    </source>
</reference>
<accession>A0ABP4SJG3</accession>